<dbReference type="InterPro" id="IPR053172">
    <property type="entry name" value="Tn903_transposase"/>
</dbReference>
<dbReference type="PANTHER" id="PTHR34631">
    <property type="match status" value="1"/>
</dbReference>
<feature type="domain" description="Transposase IS4-like" evidence="1">
    <location>
        <begin position="124"/>
        <end position="306"/>
    </location>
</feature>
<proteinExistence type="predicted"/>
<dbReference type="InterPro" id="IPR002559">
    <property type="entry name" value="Transposase_11"/>
</dbReference>
<evidence type="ECO:0000313" key="2">
    <source>
        <dbReference type="EMBL" id="NVO65921.1"/>
    </source>
</evidence>
<dbReference type="AlphaFoldDB" id="A0A7K4HKY1"/>
<dbReference type="Proteomes" id="UP000570823">
    <property type="component" value="Unassembled WGS sequence"/>
</dbReference>
<dbReference type="Pfam" id="PF01609">
    <property type="entry name" value="DDE_Tnp_1"/>
    <property type="match status" value="1"/>
</dbReference>
<name>A0A7K4HKY1_9EURY</name>
<dbReference type="NCBIfam" id="NF033579">
    <property type="entry name" value="transpos_IS5_2"/>
    <property type="match status" value="1"/>
</dbReference>
<reference evidence="2 4" key="1">
    <citation type="submission" date="2020-06" db="EMBL/GenBank/DDBJ databases">
        <title>Methanofollis fontis sp. nov., a methanogen isolated from marine sediments near a cold seep at Four-Way Closure Ridge offshore southwestern Taiwan.</title>
        <authorList>
            <person name="Chen S.-C."/>
            <person name="Teng N.-H."/>
            <person name="Lin Y.-S."/>
            <person name="Lai M.-C."/>
            <person name="Chen H.-H."/>
            <person name="Wang C.-C."/>
        </authorList>
    </citation>
    <scope>NUCLEOTIDE SEQUENCE [LARGE SCALE GENOMIC DNA]</scope>
    <source>
        <strain evidence="2 4">DSM 2702</strain>
    </source>
</reference>
<dbReference type="EMBL" id="JABXWR010000001">
    <property type="protein sequence ID" value="NVO65921.1"/>
    <property type="molecule type" value="Genomic_DNA"/>
</dbReference>
<evidence type="ECO:0000313" key="4">
    <source>
        <dbReference type="Proteomes" id="UP000570823"/>
    </source>
</evidence>
<accession>A0A7K4HKY1</accession>
<dbReference type="EMBL" id="JABXWR010000001">
    <property type="protein sequence ID" value="NVO67108.1"/>
    <property type="molecule type" value="Genomic_DNA"/>
</dbReference>
<keyword evidence="4" id="KW-1185">Reference proteome</keyword>
<gene>
    <name evidence="2" type="ORF">HWN36_00965</name>
    <name evidence="3" type="ORF">HWN36_07245</name>
</gene>
<protein>
    <submittedName>
        <fullName evidence="2">IS5 family transposase</fullName>
    </submittedName>
</protein>
<dbReference type="InterPro" id="IPR053520">
    <property type="entry name" value="Transposase_Tn903"/>
</dbReference>
<organism evidence="2 4">
    <name type="scientific">Methanofollis tationis</name>
    <dbReference type="NCBI Taxonomy" id="81417"/>
    <lineage>
        <taxon>Archaea</taxon>
        <taxon>Methanobacteriati</taxon>
        <taxon>Methanobacteriota</taxon>
        <taxon>Stenosarchaea group</taxon>
        <taxon>Methanomicrobia</taxon>
        <taxon>Methanomicrobiales</taxon>
        <taxon>Methanomicrobiaceae</taxon>
        <taxon>Methanofollis</taxon>
    </lineage>
</organism>
<evidence type="ECO:0000259" key="1">
    <source>
        <dbReference type="Pfam" id="PF01609"/>
    </source>
</evidence>
<evidence type="ECO:0000313" key="3">
    <source>
        <dbReference type="EMBL" id="NVO67108.1"/>
    </source>
</evidence>
<dbReference type="OrthoDB" id="110773at2157"/>
<dbReference type="GO" id="GO:0003677">
    <property type="term" value="F:DNA binding"/>
    <property type="evidence" value="ECO:0007669"/>
    <property type="project" value="InterPro"/>
</dbReference>
<dbReference type="GO" id="GO:0006313">
    <property type="term" value="P:DNA transposition"/>
    <property type="evidence" value="ECO:0007669"/>
    <property type="project" value="InterPro"/>
</dbReference>
<dbReference type="PANTHER" id="PTHR34631:SF3">
    <property type="entry name" value="ISSOD12 TRANSPOSASE TNPA_ISSOD12"/>
    <property type="match status" value="1"/>
</dbReference>
<comment type="caution">
    <text evidence="2">The sequence shown here is derived from an EMBL/GenBank/DDBJ whole genome shotgun (WGS) entry which is preliminary data.</text>
</comment>
<dbReference type="GO" id="GO:0004803">
    <property type="term" value="F:transposase activity"/>
    <property type="evidence" value="ECO:0007669"/>
    <property type="project" value="InterPro"/>
</dbReference>
<sequence>MPKNKRWGRPYTDTRDWSIYNERLVRRGEFYLSLDFIDHWTDLVSRMNTGKPGRPFHYPEPFITWMAFIHVFLQMPYRQMEGFTRKLSIFIPSLVSADYTTLFRRIKRLDISLRVDPTILSRNVIIAVDSTGIKVTNRGEWMREKWRVRRGWIKVHAMIDIETNQILGLEVTDESVQDDARCIPLLDQVQQHCGREHTIRRLLADGAYDRNEIFNTLEKRGILSGIKTRTDAATRSTGSPYRAECVRERVRLGGYREWAQDIDYGMRWKAEGVFSSGKRIFGETVRATSKEGMIREVKMKMNCYNMLLTMVK</sequence>